<dbReference type="Gene3D" id="1.10.510.10">
    <property type="entry name" value="Transferase(Phosphotransferase) domain 1"/>
    <property type="match status" value="1"/>
</dbReference>
<dbReference type="PROSITE" id="PS50965">
    <property type="entry name" value="NERD"/>
    <property type="match status" value="1"/>
</dbReference>
<gene>
    <name evidence="8" type="ORF">E2C04_09740</name>
</gene>
<organism evidence="8 9">
    <name type="scientific">Nocardioides daphniae</name>
    <dbReference type="NCBI Taxonomy" id="402297"/>
    <lineage>
        <taxon>Bacteria</taxon>
        <taxon>Bacillati</taxon>
        <taxon>Actinomycetota</taxon>
        <taxon>Actinomycetes</taxon>
        <taxon>Propionibacteriales</taxon>
        <taxon>Nocardioidaceae</taxon>
        <taxon>Nocardioides</taxon>
    </lineage>
</organism>
<dbReference type="EMBL" id="CP038462">
    <property type="protein sequence ID" value="QCC77391.1"/>
    <property type="molecule type" value="Genomic_DNA"/>
</dbReference>
<dbReference type="Pfam" id="PF08378">
    <property type="entry name" value="NERD"/>
    <property type="match status" value="1"/>
</dbReference>
<dbReference type="PANTHER" id="PTHR43289">
    <property type="entry name" value="MITOGEN-ACTIVATED PROTEIN KINASE KINASE KINASE 20-RELATED"/>
    <property type="match status" value="1"/>
</dbReference>
<dbReference type="GO" id="GO:0005524">
    <property type="term" value="F:ATP binding"/>
    <property type="evidence" value="ECO:0007669"/>
    <property type="project" value="UniProtKB-KW"/>
</dbReference>
<dbReference type="OrthoDB" id="9762169at2"/>
<dbReference type="Proteomes" id="UP000297025">
    <property type="component" value="Chromosome"/>
</dbReference>
<evidence type="ECO:0000259" key="7">
    <source>
        <dbReference type="PROSITE" id="PS50965"/>
    </source>
</evidence>
<dbReference type="AlphaFoldDB" id="A0A4P7UCY1"/>
<keyword evidence="1" id="KW-0808">Transferase</keyword>
<proteinExistence type="predicted"/>
<evidence type="ECO:0000256" key="4">
    <source>
        <dbReference type="ARBA" id="ARBA00022840"/>
    </source>
</evidence>
<dbReference type="InterPro" id="IPR000719">
    <property type="entry name" value="Prot_kinase_dom"/>
</dbReference>
<keyword evidence="3" id="KW-0418">Kinase</keyword>
<evidence type="ECO:0000256" key="1">
    <source>
        <dbReference type="ARBA" id="ARBA00022679"/>
    </source>
</evidence>
<feature type="compositionally biased region" description="Polar residues" evidence="5">
    <location>
        <begin position="613"/>
        <end position="623"/>
    </location>
</feature>
<feature type="domain" description="Protein kinase" evidence="6">
    <location>
        <begin position="209"/>
        <end position="490"/>
    </location>
</feature>
<feature type="region of interest" description="Disordered" evidence="5">
    <location>
        <begin position="530"/>
        <end position="667"/>
    </location>
</feature>
<dbReference type="PANTHER" id="PTHR43289:SF34">
    <property type="entry name" value="SERINE_THREONINE-PROTEIN KINASE YBDM-RELATED"/>
    <property type="match status" value="1"/>
</dbReference>
<evidence type="ECO:0000256" key="5">
    <source>
        <dbReference type="SAM" id="MobiDB-lite"/>
    </source>
</evidence>
<feature type="compositionally biased region" description="Polar residues" evidence="5">
    <location>
        <begin position="556"/>
        <end position="574"/>
    </location>
</feature>
<dbReference type="SUPFAM" id="SSF56112">
    <property type="entry name" value="Protein kinase-like (PK-like)"/>
    <property type="match status" value="1"/>
</dbReference>
<feature type="compositionally biased region" description="Low complexity" evidence="5">
    <location>
        <begin position="536"/>
        <end position="552"/>
    </location>
</feature>
<dbReference type="KEGG" id="ndp:E2C04_09740"/>
<evidence type="ECO:0000256" key="3">
    <source>
        <dbReference type="ARBA" id="ARBA00022777"/>
    </source>
</evidence>
<evidence type="ECO:0008006" key="10">
    <source>
        <dbReference type="Google" id="ProtNLM"/>
    </source>
</evidence>
<reference evidence="8 9" key="1">
    <citation type="journal article" date="2008" name="Int. J. Syst. Evol. Microbiol.">
        <title>Nocardioides daphniae sp. nov., isolated from Daphnia cucullata (Crustacea: Cladocera).</title>
        <authorList>
            <person name="Toth E.M."/>
            <person name="Keki Z."/>
            <person name="Homonnay Z.G."/>
            <person name="Borsodi A.K."/>
            <person name="Marialigeti K."/>
            <person name="Schumann P."/>
        </authorList>
    </citation>
    <scope>NUCLEOTIDE SEQUENCE [LARGE SCALE GENOMIC DNA]</scope>
    <source>
        <strain evidence="8 9">JCM 16608</strain>
    </source>
</reference>
<evidence type="ECO:0000313" key="9">
    <source>
        <dbReference type="Proteomes" id="UP000297025"/>
    </source>
</evidence>
<dbReference type="InterPro" id="IPR011009">
    <property type="entry name" value="Kinase-like_dom_sf"/>
</dbReference>
<keyword evidence="2" id="KW-0547">Nucleotide-binding</keyword>
<evidence type="ECO:0000259" key="6">
    <source>
        <dbReference type="PROSITE" id="PS50011"/>
    </source>
</evidence>
<feature type="domain" description="NERD" evidence="7">
    <location>
        <begin position="14"/>
        <end position="132"/>
    </location>
</feature>
<dbReference type="GO" id="GO:0004674">
    <property type="term" value="F:protein serine/threonine kinase activity"/>
    <property type="evidence" value="ECO:0007669"/>
    <property type="project" value="TreeGrafter"/>
</dbReference>
<dbReference type="Pfam" id="PF00069">
    <property type="entry name" value="Pkinase"/>
    <property type="match status" value="1"/>
</dbReference>
<name>A0A4P7UCY1_9ACTN</name>
<feature type="compositionally biased region" description="Low complexity" evidence="5">
    <location>
        <begin position="629"/>
        <end position="648"/>
    </location>
</feature>
<protein>
    <recommendedName>
        <fullName evidence="10">BREX system serine/threonine kinase PglW</fullName>
    </recommendedName>
</protein>
<sequence length="667" mass="73295">MKPDSPNWILMGEPASPAEQAALDAFRELLPEDGLTRAWVNLTFLDLDGRAAEVDVLLLTKRGFFVVELKGWHGTVAGNQQSWHQITPGGQVRHYSNPLKLTISKAKRLKSLLQQVNPNAPVPYLGALVVMHGHGSSIELDGLGRTNVLALDGYQLTGGLPTLGAFLASQPDNPHHIVDRPTATAARKACDMAGFTATPRQRRIGQYVLDDGDPVAVGQDWQDFVVSHPVMDTKRRLRLFDLPPQSSPDERERIEASARRELRLTEPLHHDGVDRPLDYLVTDSGPALLFDDWPGAQPLDQFLASRGDSLDFDTRIALIRQIGEVLRYTHNRHLAHRALAPNRVWVREEDSRGPRIRIRDWYTGQREASTRTKVTALSAGLTDVRGAVDQDDWIYLAREALHGAEELPSIPLDVYGLGALAFLILTGEPPATTLADLQARFTRDDGLDPSSLTPEIPDQYADVVRRATAFAEPERTASVDQFLTELDAAARAVRPAERDPQPVADPLDAQSGSVIADRFDVLERRGRARRGRRCWRSTTTVTTPVRSSSRWRATTPPGNGSRSRPRCWSSSTTRGWCGSSVARSGSTGARRCSSPTPARRRWQPGSPQRAGRPSSSSKATAVTCSRLWPTSTSRGSSTATSSPPTWRSRPTRHPQAAADALRPVVGA</sequence>
<dbReference type="PROSITE" id="PS50011">
    <property type="entry name" value="PROTEIN_KINASE_DOM"/>
    <property type="match status" value="1"/>
</dbReference>
<keyword evidence="4" id="KW-0067">ATP-binding</keyword>
<evidence type="ECO:0000313" key="8">
    <source>
        <dbReference type="EMBL" id="QCC77391.1"/>
    </source>
</evidence>
<accession>A0A4P7UCY1</accession>
<evidence type="ECO:0000256" key="2">
    <source>
        <dbReference type="ARBA" id="ARBA00022741"/>
    </source>
</evidence>
<dbReference type="InterPro" id="IPR011528">
    <property type="entry name" value="NERD"/>
</dbReference>